<evidence type="ECO:0000259" key="2">
    <source>
        <dbReference type="Pfam" id="PF02371"/>
    </source>
</evidence>
<dbReference type="InterPro" id="IPR002525">
    <property type="entry name" value="Transp_IS110-like_N"/>
</dbReference>
<dbReference type="RefSeq" id="WP_281898069.1">
    <property type="nucleotide sequence ID" value="NZ_BSDI01000019.1"/>
</dbReference>
<accession>A0ABQ5QY31</accession>
<proteinExistence type="predicted"/>
<evidence type="ECO:0000259" key="1">
    <source>
        <dbReference type="Pfam" id="PF01548"/>
    </source>
</evidence>
<dbReference type="EMBL" id="BSDI01000019">
    <property type="protein sequence ID" value="GLH98832.1"/>
    <property type="molecule type" value="Genomic_DNA"/>
</dbReference>
<dbReference type="Pfam" id="PF02371">
    <property type="entry name" value="Transposase_20"/>
    <property type="match status" value="1"/>
</dbReference>
<dbReference type="PANTHER" id="PTHR33055">
    <property type="entry name" value="TRANSPOSASE FOR INSERTION SEQUENCE ELEMENT IS1111A"/>
    <property type="match status" value="1"/>
</dbReference>
<feature type="domain" description="Transposase IS110-like N-terminal" evidence="1">
    <location>
        <begin position="9"/>
        <end position="169"/>
    </location>
</feature>
<gene>
    <name evidence="3" type="ORF">Pa4123_41070</name>
</gene>
<feature type="domain" description="Transposase IS116/IS110/IS902 C-terminal" evidence="2">
    <location>
        <begin position="283"/>
        <end position="367"/>
    </location>
</feature>
<evidence type="ECO:0000313" key="3">
    <source>
        <dbReference type="EMBL" id="GLH98832.1"/>
    </source>
</evidence>
<dbReference type="Pfam" id="PF01548">
    <property type="entry name" value="DEDD_Tnp_IS110"/>
    <property type="match status" value="1"/>
</dbReference>
<dbReference type="NCBIfam" id="NF033542">
    <property type="entry name" value="transpos_IS110"/>
    <property type="match status" value="1"/>
</dbReference>
<dbReference type="PANTHER" id="PTHR33055:SF3">
    <property type="entry name" value="PUTATIVE TRANSPOSASE FOR IS117-RELATED"/>
    <property type="match status" value="1"/>
</dbReference>
<evidence type="ECO:0000313" key="4">
    <source>
        <dbReference type="Proteomes" id="UP001144280"/>
    </source>
</evidence>
<name>A0ABQ5QY31_9ACTN</name>
<comment type="caution">
    <text evidence="3">The sequence shown here is derived from an EMBL/GenBank/DDBJ whole genome shotgun (WGS) entry which is preliminary data.</text>
</comment>
<reference evidence="3" key="1">
    <citation type="submission" date="2022-12" db="EMBL/GenBank/DDBJ databases">
        <title>New Phytohabitans aurantiacus sp. RD004123 nov., an actinomycete isolated from soil.</title>
        <authorList>
            <person name="Triningsih D.W."/>
            <person name="Harunari E."/>
            <person name="Igarashi Y."/>
        </authorList>
    </citation>
    <scope>NUCLEOTIDE SEQUENCE</scope>
    <source>
        <strain evidence="3">RD004123</strain>
    </source>
</reference>
<protein>
    <submittedName>
        <fullName evidence="3">Mini-circle putative transposase for IS117</fullName>
    </submittedName>
</protein>
<dbReference type="InterPro" id="IPR047650">
    <property type="entry name" value="Transpos_IS110"/>
</dbReference>
<sequence length="412" mass="44997">MGSGPRFFAGIDWSHHGNDVAVIDRCGVVVARARVPTTPHGLNELFALLRGLRASHTHGRRQVPVAIETTEGLLVETLRAKGQPVFHVPPSLVAVWRRRLSPTPKKSDQSDAELLALIVRDGWGRLRPLPEVSAQAASIRVLAHAQRRAQVGRERLQATLRALLAQAHPAAVTAWAALDHGLRRAEARAVLAAGPTAATAKTLTAYRLSKILSQAGRIRLVDAEAYRLRDLFAAPVLRLPPHLEKAMAIEVRALLSQFDHACQLTDHLTAQFTDAFLAHELAQTFLSFPGCGALTGARLLAELGDDLSRFTTAAGLRSYAGLAPLTWESGTSRLVMHRRICNRRLKATCHWWAFATLTRSPGCRALYDRRRAAGDSYGGALRRVAGRLLGGLHHCLTTNQTYHEHALFPTTG</sequence>
<keyword evidence="4" id="KW-1185">Reference proteome</keyword>
<organism evidence="3 4">
    <name type="scientific">Phytohabitans aurantiacus</name>
    <dbReference type="NCBI Taxonomy" id="3016789"/>
    <lineage>
        <taxon>Bacteria</taxon>
        <taxon>Bacillati</taxon>
        <taxon>Actinomycetota</taxon>
        <taxon>Actinomycetes</taxon>
        <taxon>Micromonosporales</taxon>
        <taxon>Micromonosporaceae</taxon>
    </lineage>
</organism>
<dbReference type="InterPro" id="IPR003346">
    <property type="entry name" value="Transposase_20"/>
</dbReference>
<dbReference type="Proteomes" id="UP001144280">
    <property type="component" value="Unassembled WGS sequence"/>
</dbReference>